<dbReference type="Proteomes" id="UP001430953">
    <property type="component" value="Unassembled WGS sequence"/>
</dbReference>
<reference evidence="1 2" key="1">
    <citation type="submission" date="2023-03" db="EMBL/GenBank/DDBJ databases">
        <title>High recombination rates correlate with genetic variation in Cardiocondyla obscurior ants.</title>
        <authorList>
            <person name="Errbii M."/>
        </authorList>
    </citation>
    <scope>NUCLEOTIDE SEQUENCE [LARGE SCALE GENOMIC DNA]</scope>
    <source>
        <strain evidence="1">Alpha-2009</strain>
        <tissue evidence="1">Whole body</tissue>
    </source>
</reference>
<name>A0AAW2GHY9_9HYME</name>
<evidence type="ECO:0000313" key="1">
    <source>
        <dbReference type="EMBL" id="KAL0127193.1"/>
    </source>
</evidence>
<sequence>MEEPQPGGTALVITVSSTPGKYADHFPSVSLYAPALNLKYEKDSQVPRDVALNISTNGLGACPAQLRKGAFLERWWKFEWKVTDVTGALRILAERNSESILNRIQT</sequence>
<protein>
    <submittedName>
        <fullName evidence="1">Uncharacterized protein</fullName>
    </submittedName>
</protein>
<dbReference type="AlphaFoldDB" id="A0AAW2GHY9"/>
<comment type="caution">
    <text evidence="1">The sequence shown here is derived from an EMBL/GenBank/DDBJ whole genome shotgun (WGS) entry which is preliminary data.</text>
</comment>
<proteinExistence type="predicted"/>
<dbReference type="EMBL" id="JADYXP020000004">
    <property type="protein sequence ID" value="KAL0127193.1"/>
    <property type="molecule type" value="Genomic_DNA"/>
</dbReference>
<evidence type="ECO:0000313" key="2">
    <source>
        <dbReference type="Proteomes" id="UP001430953"/>
    </source>
</evidence>
<keyword evidence="2" id="KW-1185">Reference proteome</keyword>
<organism evidence="1 2">
    <name type="scientific">Cardiocondyla obscurior</name>
    <dbReference type="NCBI Taxonomy" id="286306"/>
    <lineage>
        <taxon>Eukaryota</taxon>
        <taxon>Metazoa</taxon>
        <taxon>Ecdysozoa</taxon>
        <taxon>Arthropoda</taxon>
        <taxon>Hexapoda</taxon>
        <taxon>Insecta</taxon>
        <taxon>Pterygota</taxon>
        <taxon>Neoptera</taxon>
        <taxon>Endopterygota</taxon>
        <taxon>Hymenoptera</taxon>
        <taxon>Apocrita</taxon>
        <taxon>Aculeata</taxon>
        <taxon>Formicoidea</taxon>
        <taxon>Formicidae</taxon>
        <taxon>Myrmicinae</taxon>
        <taxon>Cardiocondyla</taxon>
    </lineage>
</organism>
<gene>
    <name evidence="1" type="ORF">PUN28_005467</name>
</gene>
<accession>A0AAW2GHY9</accession>